<protein>
    <recommendedName>
        <fullName evidence="4">Methyltransferase</fullName>
    </recommendedName>
</protein>
<dbReference type="VEuPathDB" id="FungiDB:MCYG_04808"/>
<dbReference type="Proteomes" id="UP000002035">
    <property type="component" value="Unassembled WGS sequence"/>
</dbReference>
<keyword evidence="3" id="KW-1185">Reference proteome</keyword>
<evidence type="ECO:0000256" key="1">
    <source>
        <dbReference type="ARBA" id="ARBA00023604"/>
    </source>
</evidence>
<dbReference type="EMBL" id="DS995704">
    <property type="protein sequence ID" value="EEQ31989.1"/>
    <property type="molecule type" value="Genomic_DNA"/>
</dbReference>
<evidence type="ECO:0000313" key="2">
    <source>
        <dbReference type="EMBL" id="EEQ31989.1"/>
    </source>
</evidence>
<reference evidence="3" key="1">
    <citation type="journal article" date="2012" name="MBio">
        <title>Comparative genome analysis of Trichophyton rubrum and related dermatophytes reveals candidate genes involved in infection.</title>
        <authorList>
            <person name="Martinez D.A."/>
            <person name="Oliver B.G."/>
            <person name="Graeser Y."/>
            <person name="Goldberg J.M."/>
            <person name="Li W."/>
            <person name="Martinez-Rossi N.M."/>
            <person name="Monod M."/>
            <person name="Shelest E."/>
            <person name="Barton R.C."/>
            <person name="Birch E."/>
            <person name="Brakhage A.A."/>
            <person name="Chen Z."/>
            <person name="Gurr S.J."/>
            <person name="Heiman D."/>
            <person name="Heitman J."/>
            <person name="Kosti I."/>
            <person name="Rossi A."/>
            <person name="Saif S."/>
            <person name="Samalova M."/>
            <person name="Saunders C.W."/>
            <person name="Shea T."/>
            <person name="Summerbell R.C."/>
            <person name="Xu J."/>
            <person name="Young S."/>
            <person name="Zeng Q."/>
            <person name="Birren B.W."/>
            <person name="Cuomo C.A."/>
            <person name="White T.C."/>
        </authorList>
    </citation>
    <scope>NUCLEOTIDE SEQUENCE [LARGE SCALE GENOMIC DNA]</scope>
    <source>
        <strain evidence="3">ATCC MYA-4605 / CBS 113480</strain>
    </source>
</reference>
<evidence type="ECO:0000313" key="3">
    <source>
        <dbReference type="Proteomes" id="UP000002035"/>
    </source>
</evidence>
<organism evidence="2 3">
    <name type="scientific">Arthroderma otae (strain ATCC MYA-4605 / CBS 113480)</name>
    <name type="common">Microsporum canis</name>
    <dbReference type="NCBI Taxonomy" id="554155"/>
    <lineage>
        <taxon>Eukaryota</taxon>
        <taxon>Fungi</taxon>
        <taxon>Dikarya</taxon>
        <taxon>Ascomycota</taxon>
        <taxon>Pezizomycotina</taxon>
        <taxon>Eurotiomycetes</taxon>
        <taxon>Eurotiomycetidae</taxon>
        <taxon>Onygenales</taxon>
        <taxon>Arthrodermataceae</taxon>
        <taxon>Microsporum</taxon>
    </lineage>
</organism>
<sequence length="293" mass="33211">MSATATTTTTPDTKVVLENDADFIPRGDVEASMQFFDYPEDGSAPFNLMEGHLKSGTKPNYPLNFHKISITDIRGHESEYLLERDGFQGIPNVPSAADPSFTDEENIKSVWYPEVEEFVRNLIPDAKRVFVFNHIVRLSKPGADNFPITSAHVDQTPLSTQAAMGLFFPPEEVAELLKDRYRVLNVWRPINGPVQSNPLAVALPSSVPDDDLVRIELRYPEYSSETQMLKYNPAHKWYYWSRMTNEDRLLFMIIDNKEDAVAKRVAHSSFIDPRIPVGAKGRDSIETRVFVFG</sequence>
<dbReference type="STRING" id="554155.C5FQ36"/>
<dbReference type="OrthoDB" id="412788at2759"/>
<dbReference type="HOGENOM" id="CLU_042688_3_0_1"/>
<dbReference type="PANTHER" id="PTHR34598">
    <property type="entry name" value="BLL6449 PROTEIN"/>
    <property type="match status" value="1"/>
</dbReference>
<proteinExistence type="inferred from homology"/>
<dbReference type="GeneID" id="9226084"/>
<accession>C5FQ36</accession>
<dbReference type="OMA" id="FNLMEGH"/>
<dbReference type="InterPro" id="IPR044053">
    <property type="entry name" value="AsaB-like"/>
</dbReference>
<name>C5FQ36_ARTOC</name>
<evidence type="ECO:0008006" key="4">
    <source>
        <dbReference type="Google" id="ProtNLM"/>
    </source>
</evidence>
<dbReference type="RefSeq" id="XP_002847071.1">
    <property type="nucleotide sequence ID" value="XM_002847025.1"/>
</dbReference>
<dbReference type="PANTHER" id="PTHR34598:SF1">
    <property type="entry name" value="PUTATIVE (AFU_ORTHOLOGUE AFUA_3G13140)-RELATED"/>
    <property type="match status" value="1"/>
</dbReference>
<dbReference type="NCBIfam" id="NF041278">
    <property type="entry name" value="CmcJ_NvfI_EfuI"/>
    <property type="match status" value="1"/>
</dbReference>
<dbReference type="eggNOG" id="ENOG502RZMU">
    <property type="taxonomic scope" value="Eukaryota"/>
</dbReference>
<dbReference type="AlphaFoldDB" id="C5FQ36"/>
<dbReference type="GO" id="GO:0016491">
    <property type="term" value="F:oxidoreductase activity"/>
    <property type="evidence" value="ECO:0007669"/>
    <property type="project" value="InterPro"/>
</dbReference>
<comment type="similarity">
    <text evidence="1">Belongs to the asaB hydroxylase/desaturase family.</text>
</comment>
<gene>
    <name evidence="2" type="ORF">MCYG_04808</name>
</gene>